<organism evidence="1 2">
    <name type="scientific">Desulfomarina profundi</name>
    <dbReference type="NCBI Taxonomy" id="2772557"/>
    <lineage>
        <taxon>Bacteria</taxon>
        <taxon>Pseudomonadati</taxon>
        <taxon>Thermodesulfobacteriota</taxon>
        <taxon>Desulfobulbia</taxon>
        <taxon>Desulfobulbales</taxon>
        <taxon>Desulfobulbaceae</taxon>
        <taxon>Desulfomarina</taxon>
    </lineage>
</organism>
<dbReference type="EMBL" id="AP024086">
    <property type="protein sequence ID" value="BCL60335.1"/>
    <property type="molecule type" value="Genomic_DNA"/>
</dbReference>
<evidence type="ECO:0008006" key="3">
    <source>
        <dbReference type="Google" id="ProtNLM"/>
    </source>
</evidence>
<reference evidence="1" key="1">
    <citation type="submission" date="2020-09" db="EMBL/GenBank/DDBJ databases">
        <title>Desulfogranum mesoprofundum gen. nov., sp. nov., a novel mesophilic, sulfate-reducing chemolithoautotroph isolated from a deep-sea hydrothermal vent chimney in the Suiyo Seamount.</title>
        <authorList>
            <person name="Hashimoto Y."/>
            <person name="Nakagawa S."/>
        </authorList>
    </citation>
    <scope>NUCLEOTIDE SEQUENCE</scope>
    <source>
        <strain evidence="1">KT2</strain>
    </source>
</reference>
<keyword evidence="2" id="KW-1185">Reference proteome</keyword>
<accession>A0A8D5JNN2</accession>
<protein>
    <recommendedName>
        <fullName evidence="3">Preprotein translocase subunit SecA</fullName>
    </recommendedName>
</protein>
<evidence type="ECO:0000313" key="1">
    <source>
        <dbReference type="EMBL" id="BCL60335.1"/>
    </source>
</evidence>
<dbReference type="InterPro" id="IPR004027">
    <property type="entry name" value="SEC_C_motif"/>
</dbReference>
<dbReference type="AlphaFoldDB" id="A0A8D5JNN2"/>
<dbReference type="KEGG" id="dbk:DGMP_10280"/>
<sequence>MAKIGRNEKCPCRSGKKFKHCCARKESITQPSASPEEQLKVTLMDGVKEIQEQAVLKKKTDRELGVFFFYSTEQGDAWLLEMTDCDCVQVAAAGKVLEPPIDENSETIEINWSHMFSFRDRQLELTAYSDKSVQILADAPSHGIRAAIRRIRKKFSRDQLSKVHLPAPEST</sequence>
<evidence type="ECO:0000313" key="2">
    <source>
        <dbReference type="Proteomes" id="UP000826725"/>
    </source>
</evidence>
<dbReference type="Proteomes" id="UP000826725">
    <property type="component" value="Chromosome"/>
</dbReference>
<gene>
    <name evidence="1" type="ORF">DGMP_10280</name>
</gene>
<dbReference type="RefSeq" id="WP_228856471.1">
    <property type="nucleotide sequence ID" value="NZ_AP024086.1"/>
</dbReference>
<name>A0A8D5JNN2_9BACT</name>
<proteinExistence type="predicted"/>
<dbReference type="Pfam" id="PF02810">
    <property type="entry name" value="SEC-C"/>
    <property type="match status" value="1"/>
</dbReference>